<sequence>MNKRLLLVFVRAPKLGKVKTRLASTIGNERALQVYEQLLQITHNAIVPVEAVKWVCYADEVSEVDLWSQGNFEKRLQSTKNELGHRMHETFAQGLVEGFSPIIIIGSDCPGISSQLIEEAFLKLETSDVVIGPAQDGGYYLLGINFLVPELFANIPWSTDKVLTSTLAAAQQLNLAVSLLPQLADVDEEADLVHWPQLQASAQTK</sequence>
<dbReference type="OrthoDB" id="9798250at2"/>
<dbReference type="Pfam" id="PF09837">
    <property type="entry name" value="DUF2064"/>
    <property type="match status" value="1"/>
</dbReference>
<evidence type="ECO:0000313" key="2">
    <source>
        <dbReference type="Proteomes" id="UP000061382"/>
    </source>
</evidence>
<dbReference type="InterPro" id="IPR029044">
    <property type="entry name" value="Nucleotide-diphossugar_trans"/>
</dbReference>
<keyword evidence="2" id="KW-1185">Reference proteome</keyword>
<dbReference type="KEGG" id="rti:DC20_00080"/>
<dbReference type="NCBIfam" id="TIGR04282">
    <property type="entry name" value="glyco_like_cofC"/>
    <property type="match status" value="1"/>
</dbReference>
<dbReference type="AlphaFoldDB" id="A0A0P0CFE5"/>
<reference evidence="1 2" key="1">
    <citation type="submission" date="2015-08" db="EMBL/GenBank/DDBJ databases">
        <title>Complete genome sequence of Rufibacter tibetensis strain 1351t, a radiation-resistant bacterium from tibet plateau.</title>
        <authorList>
            <person name="Dai J."/>
        </authorList>
    </citation>
    <scope>NUCLEOTIDE SEQUENCE [LARGE SCALE GENOMIC DNA]</scope>
    <source>
        <strain evidence="1 2">1351</strain>
    </source>
</reference>
<dbReference type="Gene3D" id="3.90.550.10">
    <property type="entry name" value="Spore Coat Polysaccharide Biosynthesis Protein SpsA, Chain A"/>
    <property type="match status" value="1"/>
</dbReference>
<dbReference type="RefSeq" id="WP_062541962.1">
    <property type="nucleotide sequence ID" value="NZ_CP012643.1"/>
</dbReference>
<dbReference type="PANTHER" id="PTHR36529:SF1">
    <property type="entry name" value="GLYCOSYLTRANSFERASE"/>
    <property type="match status" value="1"/>
</dbReference>
<dbReference type="EMBL" id="CP012643">
    <property type="protein sequence ID" value="ALI97682.1"/>
    <property type="molecule type" value="Genomic_DNA"/>
</dbReference>
<dbReference type="PATRIC" id="fig|512763.3.peg.15"/>
<proteinExistence type="predicted"/>
<accession>A0A0P0CFE5</accession>
<dbReference type="SUPFAM" id="SSF53448">
    <property type="entry name" value="Nucleotide-diphospho-sugar transferases"/>
    <property type="match status" value="1"/>
</dbReference>
<gene>
    <name evidence="1" type="ORF">DC20_00080</name>
</gene>
<evidence type="ECO:0000313" key="1">
    <source>
        <dbReference type="EMBL" id="ALI97682.1"/>
    </source>
</evidence>
<dbReference type="InterPro" id="IPR018641">
    <property type="entry name" value="Trfase_1_rSAM/seldom-assoc"/>
</dbReference>
<organism evidence="1 2">
    <name type="scientific">Rufibacter tibetensis</name>
    <dbReference type="NCBI Taxonomy" id="512763"/>
    <lineage>
        <taxon>Bacteria</taxon>
        <taxon>Pseudomonadati</taxon>
        <taxon>Bacteroidota</taxon>
        <taxon>Cytophagia</taxon>
        <taxon>Cytophagales</taxon>
        <taxon>Hymenobacteraceae</taxon>
        <taxon>Rufibacter</taxon>
    </lineage>
</organism>
<name>A0A0P0CFE5_9BACT</name>
<evidence type="ECO:0008006" key="3">
    <source>
        <dbReference type="Google" id="ProtNLM"/>
    </source>
</evidence>
<dbReference type="Proteomes" id="UP000061382">
    <property type="component" value="Chromosome"/>
</dbReference>
<protein>
    <recommendedName>
        <fullName evidence="3">Glycosyltransferase</fullName>
    </recommendedName>
</protein>
<dbReference type="STRING" id="512763.DC20_00080"/>
<dbReference type="PANTHER" id="PTHR36529">
    <property type="entry name" value="SLL1095 PROTEIN"/>
    <property type="match status" value="1"/>
</dbReference>